<dbReference type="GeneID" id="28969751"/>
<evidence type="ECO:0000313" key="2">
    <source>
        <dbReference type="EMBL" id="OBR83770.1"/>
    </source>
</evidence>
<evidence type="ECO:0000313" key="3">
    <source>
        <dbReference type="EMBL" id="WWC63430.1"/>
    </source>
</evidence>
<sequence length="258" mass="29166">MRIFSIISLLSVASLAQAWPYCGTVTDTYTKTRYSTEYAPTVTSTHTRKIPVCYETEYITQTRTKHVESTAYETTTKHRTKTSTITAYPVQTTIFKTKVVPTCTPGGGYQAHKRSNIELDERELEGLTNAERIQRGLPLSKPNHLLKRQNVDAEVEVDAQGRKKPKPSCYPTHVHTTVYTTKDKTITPTHWETTTKCAWTKTVDEIVRTRTTITDVHTQTITERGEPVIITTATTPTRTHTSTITSRTITGECRPTHY</sequence>
<organism evidence="2">
    <name type="scientific">Kwoniella dejecticola CBS 10117</name>
    <dbReference type="NCBI Taxonomy" id="1296121"/>
    <lineage>
        <taxon>Eukaryota</taxon>
        <taxon>Fungi</taxon>
        <taxon>Dikarya</taxon>
        <taxon>Basidiomycota</taxon>
        <taxon>Agaricomycotina</taxon>
        <taxon>Tremellomycetes</taxon>
        <taxon>Tremellales</taxon>
        <taxon>Cryptococcaceae</taxon>
        <taxon>Kwoniella</taxon>
    </lineage>
</organism>
<dbReference type="AlphaFoldDB" id="A0A1A6A139"/>
<dbReference type="EMBL" id="KI894033">
    <property type="protein sequence ID" value="OBR83770.1"/>
    <property type="molecule type" value="Genomic_DNA"/>
</dbReference>
<keyword evidence="4" id="KW-1185">Reference proteome</keyword>
<gene>
    <name evidence="2" type="ORF">I303_06052</name>
    <name evidence="3" type="ORF">I303_106032</name>
</gene>
<dbReference type="OrthoDB" id="10443582at2759"/>
<protein>
    <submittedName>
        <fullName evidence="2">Uncharacterized protein</fullName>
    </submittedName>
</protein>
<name>A0A1A6A139_9TREE</name>
<evidence type="ECO:0000256" key="1">
    <source>
        <dbReference type="SAM" id="SignalP"/>
    </source>
</evidence>
<dbReference type="EMBL" id="CP144536">
    <property type="protein sequence ID" value="WWC63430.1"/>
    <property type="molecule type" value="Genomic_DNA"/>
</dbReference>
<dbReference type="KEGG" id="kdj:28969751"/>
<reference evidence="3" key="3">
    <citation type="submission" date="2024-02" db="EMBL/GenBank/DDBJ databases">
        <title>Comparative genomics of Cryptococcus and Kwoniella reveals pathogenesis evolution and contrasting modes of karyotype evolution via chromosome fusion or intercentromeric recombination.</title>
        <authorList>
            <person name="Coelho M.A."/>
            <person name="David-Palma M."/>
            <person name="Shea T."/>
            <person name="Bowers K."/>
            <person name="McGinley-Smith S."/>
            <person name="Mohammad A.W."/>
            <person name="Gnirke A."/>
            <person name="Yurkov A.M."/>
            <person name="Nowrousian M."/>
            <person name="Sun S."/>
            <person name="Cuomo C.A."/>
            <person name="Heitman J."/>
        </authorList>
    </citation>
    <scope>NUCLEOTIDE SEQUENCE</scope>
    <source>
        <strain evidence="3">CBS 10117</strain>
    </source>
</reference>
<reference evidence="2" key="1">
    <citation type="submission" date="2013-07" db="EMBL/GenBank/DDBJ databases">
        <title>The Genome Sequence of Cryptococcus dejecticola CBS10117.</title>
        <authorList>
            <consortium name="The Broad Institute Genome Sequencing Platform"/>
            <person name="Cuomo C."/>
            <person name="Litvintseva A."/>
            <person name="Chen Y."/>
            <person name="Heitman J."/>
            <person name="Sun S."/>
            <person name="Springer D."/>
            <person name="Dromer F."/>
            <person name="Young S.K."/>
            <person name="Zeng Q."/>
            <person name="Gargeya S."/>
            <person name="Fitzgerald M."/>
            <person name="Abouelleil A."/>
            <person name="Alvarado L."/>
            <person name="Berlin A.M."/>
            <person name="Chapman S.B."/>
            <person name="Dewar J."/>
            <person name="Goldberg J."/>
            <person name="Griggs A."/>
            <person name="Gujja S."/>
            <person name="Hansen M."/>
            <person name="Howarth C."/>
            <person name="Imamovic A."/>
            <person name="Larimer J."/>
            <person name="McCowan C."/>
            <person name="Murphy C."/>
            <person name="Pearson M."/>
            <person name="Priest M."/>
            <person name="Roberts A."/>
            <person name="Saif S."/>
            <person name="Shea T."/>
            <person name="Sykes S."/>
            <person name="Wortman J."/>
            <person name="Nusbaum C."/>
            <person name="Birren B."/>
        </authorList>
    </citation>
    <scope>NUCLEOTIDE SEQUENCE [LARGE SCALE GENOMIC DNA]</scope>
    <source>
        <strain evidence="2">CBS 10117</strain>
    </source>
</reference>
<feature type="chain" id="PRO_5042334403" evidence="1">
    <location>
        <begin position="19"/>
        <end position="258"/>
    </location>
</feature>
<dbReference type="VEuPathDB" id="FungiDB:I303_06052"/>
<reference evidence="3" key="2">
    <citation type="submission" date="2013-07" db="EMBL/GenBank/DDBJ databases">
        <authorList>
            <consortium name="The Broad Institute Genome Sequencing Platform"/>
            <person name="Cuomo C."/>
            <person name="Litvintseva A."/>
            <person name="Chen Y."/>
            <person name="Heitman J."/>
            <person name="Sun S."/>
            <person name="Springer D."/>
            <person name="Dromer F."/>
            <person name="Young S.K."/>
            <person name="Zeng Q."/>
            <person name="Gargeya S."/>
            <person name="Fitzgerald M."/>
            <person name="Abouelleil A."/>
            <person name="Alvarado L."/>
            <person name="Berlin A.M."/>
            <person name="Chapman S.B."/>
            <person name="Dewar J."/>
            <person name="Goldberg J."/>
            <person name="Griggs A."/>
            <person name="Gujja S."/>
            <person name="Hansen M."/>
            <person name="Howarth C."/>
            <person name="Imamovic A."/>
            <person name="Larimer J."/>
            <person name="McCowan C."/>
            <person name="Murphy C."/>
            <person name="Pearson M."/>
            <person name="Priest M."/>
            <person name="Roberts A."/>
            <person name="Saif S."/>
            <person name="Shea T."/>
            <person name="Sykes S."/>
            <person name="Wortman J."/>
            <person name="Nusbaum C."/>
            <person name="Birren B."/>
        </authorList>
    </citation>
    <scope>NUCLEOTIDE SEQUENCE</scope>
    <source>
        <strain evidence="3">CBS 10117</strain>
    </source>
</reference>
<dbReference type="Proteomes" id="UP000078595">
    <property type="component" value="Chromosome 7"/>
</dbReference>
<evidence type="ECO:0000313" key="4">
    <source>
        <dbReference type="Proteomes" id="UP000078595"/>
    </source>
</evidence>
<feature type="signal peptide" evidence="1">
    <location>
        <begin position="1"/>
        <end position="18"/>
    </location>
</feature>
<keyword evidence="1" id="KW-0732">Signal</keyword>
<proteinExistence type="predicted"/>
<accession>A0A1A6A139</accession>
<dbReference type="RefSeq" id="XP_018261612.1">
    <property type="nucleotide sequence ID" value="XM_018409339.1"/>
</dbReference>